<dbReference type="eggNOG" id="ENOG502Z854">
    <property type="taxonomic scope" value="Bacteria"/>
</dbReference>
<feature type="transmembrane region" description="Helical" evidence="1">
    <location>
        <begin position="71"/>
        <end position="89"/>
    </location>
</feature>
<gene>
    <name evidence="3" type="ordered locus">Bcav_2650</name>
</gene>
<accession>C5BXL2</accession>
<evidence type="ECO:0000259" key="2">
    <source>
        <dbReference type="Pfam" id="PF06724"/>
    </source>
</evidence>
<evidence type="ECO:0000313" key="4">
    <source>
        <dbReference type="Proteomes" id="UP000007962"/>
    </source>
</evidence>
<feature type="domain" description="DUF1206" evidence="2">
    <location>
        <begin position="108"/>
        <end position="174"/>
    </location>
</feature>
<keyword evidence="4" id="KW-1185">Reference proteome</keyword>
<feature type="transmembrane region" description="Helical" evidence="1">
    <location>
        <begin position="149"/>
        <end position="169"/>
    </location>
</feature>
<organism evidence="3 4">
    <name type="scientific">Beutenbergia cavernae (strain ATCC BAA-8 / DSM 12333 / CCUG 43141 / JCM 11478 / NBRC 16432 / NCIMB 13614 / HKI 0122)</name>
    <dbReference type="NCBI Taxonomy" id="471853"/>
    <lineage>
        <taxon>Bacteria</taxon>
        <taxon>Bacillati</taxon>
        <taxon>Actinomycetota</taxon>
        <taxon>Actinomycetes</taxon>
        <taxon>Micrococcales</taxon>
        <taxon>Beutenbergiaceae</taxon>
        <taxon>Beutenbergia</taxon>
    </lineage>
</organism>
<protein>
    <recommendedName>
        <fullName evidence="2">DUF1206 domain-containing protein</fullName>
    </recommendedName>
</protein>
<keyword evidence="1" id="KW-1133">Transmembrane helix</keyword>
<dbReference type="Pfam" id="PF06724">
    <property type="entry name" value="DUF1206"/>
    <property type="match status" value="3"/>
</dbReference>
<dbReference type="RefSeq" id="WP_015883135.1">
    <property type="nucleotide sequence ID" value="NC_012669.1"/>
</dbReference>
<dbReference type="STRING" id="471853.Bcav_2650"/>
<dbReference type="KEGG" id="bcv:Bcav_2650"/>
<evidence type="ECO:0000256" key="1">
    <source>
        <dbReference type="SAM" id="Phobius"/>
    </source>
</evidence>
<dbReference type="AlphaFoldDB" id="C5BXL2"/>
<feature type="domain" description="DUF1206" evidence="2">
    <location>
        <begin position="198"/>
        <end position="266"/>
    </location>
</feature>
<feature type="transmembrane region" description="Helical" evidence="1">
    <location>
        <begin position="239"/>
        <end position="259"/>
    </location>
</feature>
<keyword evidence="1" id="KW-0472">Membrane</keyword>
<dbReference type="EMBL" id="CP001618">
    <property type="protein sequence ID" value="ACQ80895.1"/>
    <property type="molecule type" value="Genomic_DNA"/>
</dbReference>
<sequence length="269" mass="26992">MSAADRASDGARRAADHPALTALARVGLVAYGVVLVLVGWIAFRMAWGSAPAEGDQAGAMALIADAPGGTILLWVVGIGLFALALWQLTEAAWGYRDQDGGRRLASRIGAAGKAVAFVVFGILAIRTTGGGGSGGGEAAAGGVLASPGGTAIVTVGGLAVVAIGVYQVVRGVRRDFTDHLDGAMSPTARAVVERVGVAGYVGNGIALAVVGGLLVRAALTEDPEAAGGLDAAFRTIAGQPLGQVLLTVVAVGFVAYGVFQWARARYEDL</sequence>
<evidence type="ECO:0000313" key="3">
    <source>
        <dbReference type="EMBL" id="ACQ80895.1"/>
    </source>
</evidence>
<feature type="transmembrane region" description="Helical" evidence="1">
    <location>
        <begin position="22"/>
        <end position="43"/>
    </location>
</feature>
<feature type="transmembrane region" description="Helical" evidence="1">
    <location>
        <begin position="197"/>
        <end position="219"/>
    </location>
</feature>
<keyword evidence="1" id="KW-0812">Transmembrane</keyword>
<dbReference type="OrthoDB" id="4552598at2"/>
<dbReference type="Proteomes" id="UP000007962">
    <property type="component" value="Chromosome"/>
</dbReference>
<feature type="transmembrane region" description="Helical" evidence="1">
    <location>
        <begin position="110"/>
        <end position="129"/>
    </location>
</feature>
<dbReference type="InterPro" id="IPR009597">
    <property type="entry name" value="DUF1206"/>
</dbReference>
<name>C5BXL2_BEUC1</name>
<reference evidence="3 4" key="1">
    <citation type="journal article" date="2009" name="Stand. Genomic Sci.">
        <title>Complete genome sequence of Beutenbergia cavernae type strain (HKI 0122).</title>
        <authorList>
            <person name="Land M."/>
            <person name="Pukall R."/>
            <person name="Abt B."/>
            <person name="Goker M."/>
            <person name="Rohde M."/>
            <person name="Glavina Del Rio T."/>
            <person name="Tice H."/>
            <person name="Copeland A."/>
            <person name="Cheng J.F."/>
            <person name="Lucas S."/>
            <person name="Chen F."/>
            <person name="Nolan M."/>
            <person name="Bruce D."/>
            <person name="Goodwin L."/>
            <person name="Pitluck S."/>
            <person name="Ivanova N."/>
            <person name="Mavromatis K."/>
            <person name="Ovchinnikova G."/>
            <person name="Pati A."/>
            <person name="Chen A."/>
            <person name="Palaniappan K."/>
            <person name="Hauser L."/>
            <person name="Chang Y.J."/>
            <person name="Jefferies C.C."/>
            <person name="Saunders E."/>
            <person name="Brettin T."/>
            <person name="Detter J.C."/>
            <person name="Han C."/>
            <person name="Chain P."/>
            <person name="Bristow J."/>
            <person name="Eisen J.A."/>
            <person name="Markowitz V."/>
            <person name="Hugenholtz P."/>
            <person name="Kyrpides N.C."/>
            <person name="Klenk H.P."/>
            <person name="Lapidus A."/>
        </authorList>
    </citation>
    <scope>NUCLEOTIDE SEQUENCE [LARGE SCALE GENOMIC DNA]</scope>
    <source>
        <strain evidence="4">ATCC BAA-8 / DSM 12333 / NBRC 16432</strain>
    </source>
</reference>
<proteinExistence type="predicted"/>
<dbReference type="HOGENOM" id="CLU_073530_1_0_11"/>
<feature type="domain" description="DUF1206" evidence="2">
    <location>
        <begin position="26"/>
        <end position="94"/>
    </location>
</feature>